<comment type="caution">
    <text evidence="1">The sequence shown here is derived from an EMBL/GenBank/DDBJ whole genome shotgun (WGS) entry which is preliminary data.</text>
</comment>
<keyword evidence="2" id="KW-1185">Reference proteome</keyword>
<accession>A0ACA9L4L9</accession>
<sequence length="98" mass="11256">MAKRFEWLDDAIKNNQIIQYDYNTFNDIIPIGRGSSGDVFSAISPEFKNRVALKSIKINPSYTIELLINELKQHIHIDSHNNDNILTFYGISKNGDKN</sequence>
<gene>
    <name evidence="1" type="ORF">RPERSI_LOCUS2152</name>
</gene>
<reference evidence="1" key="1">
    <citation type="submission" date="2021-06" db="EMBL/GenBank/DDBJ databases">
        <authorList>
            <person name="Kallberg Y."/>
            <person name="Tangrot J."/>
            <person name="Rosling A."/>
        </authorList>
    </citation>
    <scope>NUCLEOTIDE SEQUENCE</scope>
    <source>
        <strain evidence="1">MA461A</strain>
    </source>
</reference>
<evidence type="ECO:0000313" key="1">
    <source>
        <dbReference type="EMBL" id="CAG8508556.1"/>
    </source>
</evidence>
<proteinExistence type="predicted"/>
<dbReference type="EMBL" id="CAJVQC010002262">
    <property type="protein sequence ID" value="CAG8508556.1"/>
    <property type="molecule type" value="Genomic_DNA"/>
</dbReference>
<evidence type="ECO:0000313" key="2">
    <source>
        <dbReference type="Proteomes" id="UP000789920"/>
    </source>
</evidence>
<protein>
    <submittedName>
        <fullName evidence="1">19894_t:CDS:1</fullName>
    </submittedName>
</protein>
<organism evidence="1 2">
    <name type="scientific">Racocetra persica</name>
    <dbReference type="NCBI Taxonomy" id="160502"/>
    <lineage>
        <taxon>Eukaryota</taxon>
        <taxon>Fungi</taxon>
        <taxon>Fungi incertae sedis</taxon>
        <taxon>Mucoromycota</taxon>
        <taxon>Glomeromycotina</taxon>
        <taxon>Glomeromycetes</taxon>
        <taxon>Diversisporales</taxon>
        <taxon>Gigasporaceae</taxon>
        <taxon>Racocetra</taxon>
    </lineage>
</organism>
<dbReference type="Proteomes" id="UP000789920">
    <property type="component" value="Unassembled WGS sequence"/>
</dbReference>
<name>A0ACA9L4L9_9GLOM</name>